<feature type="region of interest" description="Disordered" evidence="1">
    <location>
        <begin position="41"/>
        <end position="69"/>
    </location>
</feature>
<feature type="compositionally biased region" description="Basic and acidic residues" evidence="1">
    <location>
        <begin position="41"/>
        <end position="59"/>
    </location>
</feature>
<evidence type="ECO:0000313" key="2">
    <source>
        <dbReference type="EMBL" id="RAN99490.1"/>
    </source>
</evidence>
<dbReference type="EMBL" id="FMCR01000005">
    <property type="protein sequence ID" value="SCF29900.1"/>
    <property type="molecule type" value="Genomic_DNA"/>
</dbReference>
<evidence type="ECO:0008006" key="6">
    <source>
        <dbReference type="Google" id="ProtNLM"/>
    </source>
</evidence>
<dbReference type="Proteomes" id="UP000249334">
    <property type="component" value="Unassembled WGS sequence"/>
</dbReference>
<keyword evidence="5" id="KW-1185">Reference proteome</keyword>
<dbReference type="STRING" id="285676.GA0070561_5146"/>
<organism evidence="3 4">
    <name type="scientific">Micromonospora saelicesensis</name>
    <dbReference type="NCBI Taxonomy" id="285676"/>
    <lineage>
        <taxon>Bacteria</taxon>
        <taxon>Bacillati</taxon>
        <taxon>Actinomycetota</taxon>
        <taxon>Actinomycetes</taxon>
        <taxon>Micromonosporales</taxon>
        <taxon>Micromonosporaceae</taxon>
        <taxon>Micromonospora</taxon>
    </lineage>
</organism>
<evidence type="ECO:0000313" key="5">
    <source>
        <dbReference type="Proteomes" id="UP000249334"/>
    </source>
</evidence>
<protein>
    <recommendedName>
        <fullName evidence="6">PknH-like extracellular domain-containing protein</fullName>
    </recommendedName>
</protein>
<name>A0A1C4ZAC5_9ACTN</name>
<dbReference type="Proteomes" id="UP000198864">
    <property type="component" value="Unassembled WGS sequence"/>
</dbReference>
<reference evidence="2 5" key="2">
    <citation type="submission" date="2018-03" db="EMBL/GenBank/DDBJ databases">
        <title>Genomic framework for the identification of Micromonospora saelicesensis and Micromonospora noduli.</title>
        <authorList>
            <person name="Riesco R."/>
            <person name="Trujillo M.E."/>
        </authorList>
    </citation>
    <scope>NUCLEOTIDE SEQUENCE [LARGE SCALE GENOMIC DNA]</scope>
    <source>
        <strain evidence="2 5">GAR05</strain>
    </source>
</reference>
<dbReference type="EMBL" id="PXXW01000020">
    <property type="protein sequence ID" value="RAN99490.1"/>
    <property type="molecule type" value="Genomic_DNA"/>
</dbReference>
<evidence type="ECO:0000313" key="3">
    <source>
        <dbReference type="EMBL" id="SCF29900.1"/>
    </source>
</evidence>
<sequence>MSVSSSRTSRGRIRGRGRGSVAIVPAVLSALLVMAAGCHREESGVGPDERHTANAERGDPSPLLGAGELGADWHADDARTGLASWPWEQDSCPNYKSSDYPAKSHRRAAVERSYRLSDGSSSAHHVVETYEPGWAERNVDDVRRVLLRCATYPVLGSQVSFDVVDPHYLEGTGMLVRGRIAHVDTPNTVTYFVMVKRGETVSTVRLPDPGSQAVVDSIAARAVARLG</sequence>
<reference evidence="3 4" key="1">
    <citation type="submission" date="2016-06" db="EMBL/GenBank/DDBJ databases">
        <authorList>
            <person name="Kjaerup R.B."/>
            <person name="Dalgaard T.S."/>
            <person name="Juul-Madsen H.R."/>
        </authorList>
    </citation>
    <scope>NUCLEOTIDE SEQUENCE [LARGE SCALE GENOMIC DNA]</scope>
    <source>
        <strain evidence="3 4">DSM 44871</strain>
    </source>
</reference>
<evidence type="ECO:0000313" key="4">
    <source>
        <dbReference type="Proteomes" id="UP000198864"/>
    </source>
</evidence>
<proteinExistence type="predicted"/>
<accession>A0A1C4ZAC5</accession>
<evidence type="ECO:0000256" key="1">
    <source>
        <dbReference type="SAM" id="MobiDB-lite"/>
    </source>
</evidence>
<dbReference type="AlphaFoldDB" id="A0A1C4ZAC5"/>
<gene>
    <name evidence="3" type="ORF">GA0070561_5146</name>
    <name evidence="2" type="ORF">GAR05_02735</name>
</gene>